<evidence type="ECO:0000313" key="2">
    <source>
        <dbReference type="Proteomes" id="UP000038040"/>
    </source>
</evidence>
<proteinExistence type="predicted"/>
<evidence type="ECO:0000313" key="3">
    <source>
        <dbReference type="Proteomes" id="UP000274756"/>
    </source>
</evidence>
<reference evidence="4" key="1">
    <citation type="submission" date="2017-02" db="UniProtKB">
        <authorList>
            <consortium name="WormBaseParasite"/>
        </authorList>
    </citation>
    <scope>IDENTIFICATION</scope>
</reference>
<evidence type="ECO:0000313" key="4">
    <source>
        <dbReference type="WBParaSite" id="DME_0000680201-mRNA-1"/>
    </source>
</evidence>
<dbReference type="Proteomes" id="UP000038040">
    <property type="component" value="Unplaced"/>
</dbReference>
<dbReference type="AlphaFoldDB" id="A0A0N4UH09"/>
<sequence>MNPQIFANVKEIKKKQAKDNPEILEPSIYNDRNEILYRIQGQLFGALAMLDTLQDGEIF</sequence>
<keyword evidence="3" id="KW-1185">Reference proteome</keyword>
<gene>
    <name evidence="1" type="ORF">DME_LOCUS1416</name>
</gene>
<evidence type="ECO:0000313" key="1">
    <source>
        <dbReference type="EMBL" id="VDN51443.1"/>
    </source>
</evidence>
<dbReference type="Proteomes" id="UP000274756">
    <property type="component" value="Unassembled WGS sequence"/>
</dbReference>
<name>A0A0N4UH09_DRAME</name>
<organism evidence="2 4">
    <name type="scientific">Dracunculus medinensis</name>
    <name type="common">Guinea worm</name>
    <dbReference type="NCBI Taxonomy" id="318479"/>
    <lineage>
        <taxon>Eukaryota</taxon>
        <taxon>Metazoa</taxon>
        <taxon>Ecdysozoa</taxon>
        <taxon>Nematoda</taxon>
        <taxon>Chromadorea</taxon>
        <taxon>Rhabditida</taxon>
        <taxon>Spirurina</taxon>
        <taxon>Dracunculoidea</taxon>
        <taxon>Dracunculidae</taxon>
        <taxon>Dracunculus</taxon>
    </lineage>
</organism>
<accession>A0A0N4UH09</accession>
<dbReference type="WBParaSite" id="DME_0000680201-mRNA-1">
    <property type="protein sequence ID" value="DME_0000680201-mRNA-1"/>
    <property type="gene ID" value="DME_0000680201"/>
</dbReference>
<dbReference type="EMBL" id="UYYG01000021">
    <property type="protein sequence ID" value="VDN51443.1"/>
    <property type="molecule type" value="Genomic_DNA"/>
</dbReference>
<protein>
    <submittedName>
        <fullName evidence="4">CRISPR type III-B/RAMP module-associated protein Cmr5</fullName>
    </submittedName>
</protein>
<reference evidence="1 3" key="2">
    <citation type="submission" date="2018-11" db="EMBL/GenBank/DDBJ databases">
        <authorList>
            <consortium name="Pathogen Informatics"/>
        </authorList>
    </citation>
    <scope>NUCLEOTIDE SEQUENCE [LARGE SCALE GENOMIC DNA]</scope>
</reference>